<comment type="caution">
    <text evidence="2">The sequence shown here is derived from an EMBL/GenBank/DDBJ whole genome shotgun (WGS) entry which is preliminary data.</text>
</comment>
<protein>
    <submittedName>
        <fullName evidence="2">Uncharacterized protein</fullName>
    </submittedName>
</protein>
<dbReference type="EMBL" id="MDEC01000003">
    <property type="protein sequence ID" value="PPU65951.1"/>
    <property type="molecule type" value="Genomic_DNA"/>
</dbReference>
<organism evidence="2 3">
    <name type="scientific">Xanthomonas codiaei</name>
    <dbReference type="NCBI Taxonomy" id="56463"/>
    <lineage>
        <taxon>Bacteria</taxon>
        <taxon>Pseudomonadati</taxon>
        <taxon>Pseudomonadota</taxon>
        <taxon>Gammaproteobacteria</taxon>
        <taxon>Lysobacterales</taxon>
        <taxon>Lysobacteraceae</taxon>
        <taxon>Xanthomonas</taxon>
    </lineage>
</organism>
<proteinExistence type="predicted"/>
<evidence type="ECO:0000313" key="2">
    <source>
        <dbReference type="EMBL" id="PPU65951.1"/>
    </source>
</evidence>
<gene>
    <name evidence="2" type="ORF">XcodCFBP4690_02660</name>
</gene>
<reference evidence="2 3" key="1">
    <citation type="submission" date="2016-08" db="EMBL/GenBank/DDBJ databases">
        <authorList>
            <person name="Seilhamer J.J."/>
        </authorList>
    </citation>
    <scope>NUCLEOTIDE SEQUENCE [LARGE SCALE GENOMIC DNA]</scope>
    <source>
        <strain evidence="2 3">CFBP4690</strain>
    </source>
</reference>
<feature type="region of interest" description="Disordered" evidence="1">
    <location>
        <begin position="1"/>
        <end position="33"/>
    </location>
</feature>
<dbReference type="Proteomes" id="UP000237872">
    <property type="component" value="Unassembled WGS sequence"/>
</dbReference>
<evidence type="ECO:0000313" key="3">
    <source>
        <dbReference type="Proteomes" id="UP000237872"/>
    </source>
</evidence>
<accession>A0A2S7CWM5</accession>
<dbReference type="AlphaFoldDB" id="A0A2S7CWM5"/>
<evidence type="ECO:0000256" key="1">
    <source>
        <dbReference type="SAM" id="MobiDB-lite"/>
    </source>
</evidence>
<sequence>MDNAYRQRAGAIRDADMPLAGGGSPPPGLRSAADCDFPNRTCIATTRLPDRRYRDETVVPLALTPGAL</sequence>
<name>A0A2S7CWM5_9XANT</name>